<evidence type="ECO:0000313" key="11">
    <source>
        <dbReference type="Proteomes" id="UP000224006"/>
    </source>
</evidence>
<dbReference type="PANTHER" id="PTHR10625">
    <property type="entry name" value="HISTONE DEACETYLASE HDAC1-RELATED"/>
    <property type="match status" value="1"/>
</dbReference>
<comment type="similarity">
    <text evidence="1">Belongs to the histone deacetylase family. HD type 1 subfamily.</text>
</comment>
<dbReference type="OrthoDB" id="1918432at2759"/>
<evidence type="ECO:0000256" key="3">
    <source>
        <dbReference type="ARBA" id="ARBA00022801"/>
    </source>
</evidence>
<name>A0A2A9MQ40_BESBE</name>
<dbReference type="CDD" id="cd09991">
    <property type="entry name" value="HDAC_classI"/>
    <property type="match status" value="1"/>
</dbReference>
<keyword evidence="4" id="KW-0156">Chromatin regulator</keyword>
<dbReference type="InterPro" id="IPR023696">
    <property type="entry name" value="Ureohydrolase_dom_sf"/>
</dbReference>
<evidence type="ECO:0000256" key="1">
    <source>
        <dbReference type="ARBA" id="ARBA00006457"/>
    </source>
</evidence>
<feature type="compositionally biased region" description="Low complexity" evidence="8">
    <location>
        <begin position="181"/>
        <end position="195"/>
    </location>
</feature>
<dbReference type="AlphaFoldDB" id="A0A2A9MQ40"/>
<evidence type="ECO:0000256" key="7">
    <source>
        <dbReference type="PIRSR" id="PIRSR037913-3"/>
    </source>
</evidence>
<organism evidence="10 11">
    <name type="scientific">Besnoitia besnoiti</name>
    <name type="common">Apicomplexan protozoan</name>
    <dbReference type="NCBI Taxonomy" id="94643"/>
    <lineage>
        <taxon>Eukaryota</taxon>
        <taxon>Sar</taxon>
        <taxon>Alveolata</taxon>
        <taxon>Apicomplexa</taxon>
        <taxon>Conoidasida</taxon>
        <taxon>Coccidia</taxon>
        <taxon>Eucoccidiorida</taxon>
        <taxon>Eimeriorina</taxon>
        <taxon>Sarcocystidae</taxon>
        <taxon>Besnoitia</taxon>
    </lineage>
</organism>
<dbReference type="PANTHER" id="PTHR10625:SF44">
    <property type="entry name" value="HISTONE DEACETYLASE 19"/>
    <property type="match status" value="1"/>
</dbReference>
<dbReference type="GO" id="GO:0000118">
    <property type="term" value="C:histone deacetylase complex"/>
    <property type="evidence" value="ECO:0007669"/>
    <property type="project" value="UniProtKB-ARBA"/>
</dbReference>
<dbReference type="InterPro" id="IPR023801">
    <property type="entry name" value="His_deacetylse_dom"/>
</dbReference>
<dbReference type="Pfam" id="PF00850">
    <property type="entry name" value="Hist_deacetyl"/>
    <property type="match status" value="1"/>
</dbReference>
<feature type="binding site" evidence="6">
    <location>
        <position position="270"/>
    </location>
    <ligand>
        <name>substrate</name>
    </ligand>
</feature>
<reference evidence="10 11" key="1">
    <citation type="submission" date="2017-09" db="EMBL/GenBank/DDBJ databases">
        <title>Genome sequencing of Besnoitia besnoiti strain Bb-Ger1.</title>
        <authorList>
            <person name="Schares G."/>
            <person name="Venepally P."/>
            <person name="Lorenzi H.A."/>
        </authorList>
    </citation>
    <scope>NUCLEOTIDE SEQUENCE [LARGE SCALE GENOMIC DNA]</scope>
    <source>
        <strain evidence="10 11">Bb-Ger1</strain>
    </source>
</reference>
<dbReference type="InterPro" id="IPR037138">
    <property type="entry name" value="His_deacetylse_dom_sf"/>
</dbReference>
<protein>
    <recommendedName>
        <fullName evidence="2">histone deacetylase</fullName>
        <ecNumber evidence="2">3.5.1.98</ecNumber>
    </recommendedName>
</protein>
<dbReference type="PRINTS" id="PR01271">
    <property type="entry name" value="HISDACETLASE"/>
</dbReference>
<dbReference type="SUPFAM" id="SSF52768">
    <property type="entry name" value="Arginase/deacetylase"/>
    <property type="match status" value="1"/>
</dbReference>
<feature type="binding site" evidence="6">
    <location>
        <position position="474"/>
    </location>
    <ligand>
        <name>substrate</name>
    </ligand>
</feature>
<feature type="binding site" evidence="6">
    <location>
        <position position="320"/>
    </location>
    <ligand>
        <name>substrate</name>
    </ligand>
</feature>
<dbReference type="InterPro" id="IPR000286">
    <property type="entry name" value="HDACs"/>
</dbReference>
<proteinExistence type="inferred from homology"/>
<dbReference type="RefSeq" id="XP_029222069.1">
    <property type="nucleotide sequence ID" value="XM_029359156.1"/>
</dbReference>
<feature type="region of interest" description="Disordered" evidence="8">
    <location>
        <begin position="578"/>
        <end position="607"/>
    </location>
</feature>
<dbReference type="Gene3D" id="3.40.800.20">
    <property type="entry name" value="Histone deacetylase domain"/>
    <property type="match status" value="2"/>
</dbReference>
<feature type="compositionally biased region" description="Acidic residues" evidence="8">
    <location>
        <begin position="578"/>
        <end position="593"/>
    </location>
</feature>
<dbReference type="GO" id="GO:0040029">
    <property type="term" value="P:epigenetic regulation of gene expression"/>
    <property type="evidence" value="ECO:0007669"/>
    <property type="project" value="TreeGrafter"/>
</dbReference>
<evidence type="ECO:0000259" key="9">
    <source>
        <dbReference type="Pfam" id="PF00850"/>
    </source>
</evidence>
<feature type="binding site" evidence="7">
    <location>
        <position position="435"/>
    </location>
    <ligand>
        <name>a divalent metal cation</name>
        <dbReference type="ChEBI" id="CHEBI:60240"/>
    </ligand>
</feature>
<dbReference type="PRINTS" id="PR01270">
    <property type="entry name" value="HDASUPER"/>
</dbReference>
<dbReference type="KEGG" id="bbes:BESB_004010"/>
<keyword evidence="7" id="KW-0479">Metal-binding</keyword>
<keyword evidence="11" id="KW-1185">Reference proteome</keyword>
<feature type="binding site" evidence="7">
    <location>
        <position position="347"/>
    </location>
    <ligand>
        <name>a divalent metal cation</name>
        <dbReference type="ChEBI" id="CHEBI:60240"/>
    </ligand>
</feature>
<dbReference type="Proteomes" id="UP000224006">
    <property type="component" value="Chromosome I"/>
</dbReference>
<dbReference type="VEuPathDB" id="ToxoDB:BESB_004010"/>
<dbReference type="InterPro" id="IPR003084">
    <property type="entry name" value="HDAC_I/II"/>
</dbReference>
<dbReference type="PIRSF" id="PIRSF037913">
    <property type="entry name" value="His_deacetylse_1"/>
    <property type="match status" value="1"/>
</dbReference>
<feature type="domain" description="Histone deacetylase" evidence="9">
    <location>
        <begin position="266"/>
        <end position="488"/>
    </location>
</feature>
<evidence type="ECO:0000256" key="4">
    <source>
        <dbReference type="ARBA" id="ARBA00022853"/>
    </source>
</evidence>
<feature type="active site" description="Proton acceptor" evidence="5">
    <location>
        <position position="312"/>
    </location>
</feature>
<dbReference type="GO" id="GO:0141221">
    <property type="term" value="F:histone deacetylase activity, hydrolytic mechanism"/>
    <property type="evidence" value="ECO:0007669"/>
    <property type="project" value="UniProtKB-EC"/>
</dbReference>
<keyword evidence="3" id="KW-0378">Hydrolase</keyword>
<evidence type="ECO:0000256" key="2">
    <source>
        <dbReference type="ARBA" id="ARBA00012111"/>
    </source>
</evidence>
<evidence type="ECO:0000256" key="5">
    <source>
        <dbReference type="PIRSR" id="PIRSR037913-1"/>
    </source>
</evidence>
<dbReference type="EC" id="3.5.1.98" evidence="2"/>
<dbReference type="GO" id="GO:0046872">
    <property type="term" value="F:metal ion binding"/>
    <property type="evidence" value="ECO:0007669"/>
    <property type="project" value="UniProtKB-KW"/>
</dbReference>
<feature type="binding site" evidence="7">
    <location>
        <position position="349"/>
    </location>
    <ligand>
        <name>a divalent metal cation</name>
        <dbReference type="ChEBI" id="CHEBI:60240"/>
    </ligand>
</feature>
<dbReference type="EMBL" id="NWUJ01000001">
    <property type="protein sequence ID" value="PFH38060.1"/>
    <property type="molecule type" value="Genomic_DNA"/>
</dbReference>
<accession>A0A2A9MQ40</accession>
<evidence type="ECO:0000256" key="8">
    <source>
        <dbReference type="SAM" id="MobiDB-lite"/>
    </source>
</evidence>
<comment type="caution">
    <text evidence="10">The sequence shown here is derived from an EMBL/GenBank/DDBJ whole genome shotgun (WGS) entry which is preliminary data.</text>
</comment>
<dbReference type="STRING" id="94643.A0A2A9MQ40"/>
<gene>
    <name evidence="10" type="ORF">BESB_004010</name>
</gene>
<evidence type="ECO:0000313" key="10">
    <source>
        <dbReference type="EMBL" id="PFH38060.1"/>
    </source>
</evidence>
<feature type="region of interest" description="Disordered" evidence="8">
    <location>
        <begin position="179"/>
        <end position="222"/>
    </location>
</feature>
<dbReference type="GeneID" id="40305464"/>
<sequence>MGRRKSILYCYDDNIGSFHYGPSHPMKPHRVRMTHDLIRCYKLLGRLELITPLRPSVEDLTRFHANDYVDFLRSSAQSRLEASTAPRPFLFFSPSSAAGSNPLRSRVEGAADLAAASAPPEGLSSTPARNYAAPASQGALRGFASSAASAACDPRLPTVSARGDSLRAPQIDLGLGGGWSRGAAQGGEKPAALKGLGEGAGAVGGAPSAASSPTDEETGTGGVARSVGLVAGGVEGLLSSAAFEDEVASPPVALPSSFADQMLRFNVGEDCPVFDGLWEYCQTYSGGSIEGARRVVRGEYEWAINWAGGLHHGKKHEASGFCYINDCVLAALEFLRFKHRVLYVDVDIHHGDGVEEAFYTSPRVLCCSFHKYGDFFPGTGALDDIGIDEGLGYSVNVPLSDGVDDAMYTLIFRRVMDMVMETYQPEAVVLQSGADSLSGDRLGCFNLSIGGHSEAVRYFRSKNVPAVVLGGGGYTLRNVPRCWASETSHILGLELNPQIPEESEYVGYYGPDSLLHVRTSNMENRNEESYVQHIVEKISQTLKDHVHPVSAQISANAFLDDPCEEKSEQWRALLAEQEEEASLEANGDDEEPDTAGFFEEVSNRNRG</sequence>
<evidence type="ECO:0000256" key="6">
    <source>
        <dbReference type="PIRSR" id="PIRSR037913-2"/>
    </source>
</evidence>